<gene>
    <name evidence="3" type="ORF">HINF_LOCUS5649</name>
    <name evidence="4" type="ORF">HINF_LOCUS69337</name>
</gene>
<keyword evidence="2" id="KW-0677">Repeat</keyword>
<keyword evidence="5" id="KW-1185">Reference proteome</keyword>
<dbReference type="Pfam" id="PF12799">
    <property type="entry name" value="LRR_4"/>
    <property type="match status" value="2"/>
</dbReference>
<dbReference type="SUPFAM" id="SSF52058">
    <property type="entry name" value="L domain-like"/>
    <property type="match status" value="1"/>
</dbReference>
<dbReference type="AlphaFoldDB" id="A0AA86NED7"/>
<dbReference type="PANTHER" id="PTHR46652">
    <property type="entry name" value="LEUCINE-RICH REPEAT AND IQ DOMAIN-CONTAINING PROTEIN 1-RELATED"/>
    <property type="match status" value="1"/>
</dbReference>
<keyword evidence="1" id="KW-0433">Leucine-rich repeat</keyword>
<evidence type="ECO:0000256" key="2">
    <source>
        <dbReference type="ARBA" id="ARBA00022737"/>
    </source>
</evidence>
<dbReference type="Pfam" id="PF00560">
    <property type="entry name" value="LRR_1"/>
    <property type="match status" value="1"/>
</dbReference>
<comment type="caution">
    <text evidence="3">The sequence shown here is derived from an EMBL/GenBank/DDBJ whole genome shotgun (WGS) entry which is preliminary data.</text>
</comment>
<dbReference type="SMART" id="SM00365">
    <property type="entry name" value="LRR_SD22"/>
    <property type="match status" value="4"/>
</dbReference>
<dbReference type="Proteomes" id="UP001642409">
    <property type="component" value="Unassembled WGS sequence"/>
</dbReference>
<evidence type="ECO:0000313" key="4">
    <source>
        <dbReference type="EMBL" id="CAL6097873.1"/>
    </source>
</evidence>
<proteinExistence type="predicted"/>
<evidence type="ECO:0000313" key="5">
    <source>
        <dbReference type="Proteomes" id="UP001642409"/>
    </source>
</evidence>
<dbReference type="PROSITE" id="PS51450">
    <property type="entry name" value="LRR"/>
    <property type="match status" value="6"/>
</dbReference>
<dbReference type="SMART" id="SM00369">
    <property type="entry name" value="LRR_TYP"/>
    <property type="match status" value="3"/>
</dbReference>
<sequence>MMNSQENQYDQEMKTIFADEIDNDTLVIDGNQQIQNFQFVEQLDINKLVINECFRLKFNRVPQNITELLLYNCKLKNLDGIQEMRQLESFNLKQNSLVSDSKEVIDISALSTLTSLTELYLSGNNLCDVSSLRSLLSLKTLDLQKNQISSASSLFKLTNLTRLNLGGNKLTNISALRFLFNLQYLQLWGNQISDIYPLKSLSQISKLNLNSNQIVDVSCLSFMSQLNELHIFKNQIVSIRSLKNLMQLNYVELDYNFITDLSPILDNPAVYDFVTDNQATPNENQIRISNQINVIQETELIVMKNKQMNYKMKLTKQKLKTVVKKNMKLIMKNHSLFSEKILALVQTEQQEVDQ</sequence>
<name>A0AA86NED7_9EUKA</name>
<evidence type="ECO:0000256" key="1">
    <source>
        <dbReference type="ARBA" id="ARBA00022614"/>
    </source>
</evidence>
<accession>A0AA86NED7</accession>
<dbReference type="InterPro" id="IPR025875">
    <property type="entry name" value="Leu-rich_rpt_4"/>
</dbReference>
<dbReference type="InterPro" id="IPR050836">
    <property type="entry name" value="SDS22/Internalin_LRR"/>
</dbReference>
<dbReference type="InterPro" id="IPR001611">
    <property type="entry name" value="Leu-rich_rpt"/>
</dbReference>
<reference evidence="4 5" key="2">
    <citation type="submission" date="2024-07" db="EMBL/GenBank/DDBJ databases">
        <authorList>
            <person name="Akdeniz Z."/>
        </authorList>
    </citation>
    <scope>NUCLEOTIDE SEQUENCE [LARGE SCALE GENOMIC DNA]</scope>
</reference>
<dbReference type="Gene3D" id="3.80.10.10">
    <property type="entry name" value="Ribonuclease Inhibitor"/>
    <property type="match status" value="1"/>
</dbReference>
<evidence type="ECO:0000313" key="3">
    <source>
        <dbReference type="EMBL" id="CAI9918004.1"/>
    </source>
</evidence>
<dbReference type="EMBL" id="CAXDID020000504">
    <property type="protein sequence ID" value="CAL6097873.1"/>
    <property type="molecule type" value="Genomic_DNA"/>
</dbReference>
<organism evidence="3">
    <name type="scientific">Hexamita inflata</name>
    <dbReference type="NCBI Taxonomy" id="28002"/>
    <lineage>
        <taxon>Eukaryota</taxon>
        <taxon>Metamonada</taxon>
        <taxon>Diplomonadida</taxon>
        <taxon>Hexamitidae</taxon>
        <taxon>Hexamitinae</taxon>
        <taxon>Hexamita</taxon>
    </lineage>
</organism>
<dbReference type="InterPro" id="IPR003591">
    <property type="entry name" value="Leu-rich_rpt_typical-subtyp"/>
</dbReference>
<protein>
    <submittedName>
        <fullName evidence="3">Leucine-rich repeat domain-containing protein</fullName>
    </submittedName>
    <submittedName>
        <fullName evidence="4">Leucine-rich_repeat domain-containing protein</fullName>
    </submittedName>
</protein>
<dbReference type="PANTHER" id="PTHR46652:SF3">
    <property type="entry name" value="LEUCINE-RICH REPEAT-CONTAINING PROTEIN 9"/>
    <property type="match status" value="1"/>
</dbReference>
<reference evidence="3" key="1">
    <citation type="submission" date="2023-06" db="EMBL/GenBank/DDBJ databases">
        <authorList>
            <person name="Kurt Z."/>
        </authorList>
    </citation>
    <scope>NUCLEOTIDE SEQUENCE</scope>
</reference>
<dbReference type="EMBL" id="CATOUU010000147">
    <property type="protein sequence ID" value="CAI9918004.1"/>
    <property type="molecule type" value="Genomic_DNA"/>
</dbReference>
<dbReference type="InterPro" id="IPR032675">
    <property type="entry name" value="LRR_dom_sf"/>
</dbReference>